<dbReference type="OrthoDB" id="7857010at2"/>
<reference evidence="1 2" key="1">
    <citation type="submission" date="2016-12" db="EMBL/GenBank/DDBJ databases">
        <authorList>
            <person name="Song W.-J."/>
            <person name="Kurnit D.M."/>
        </authorList>
    </citation>
    <scope>NUCLEOTIDE SEQUENCE [LARGE SCALE GENOMIC DNA]</scope>
    <source>
        <strain evidence="1 2">DSM 19599</strain>
    </source>
</reference>
<evidence type="ECO:0000313" key="1">
    <source>
        <dbReference type="EMBL" id="SHO65626.1"/>
    </source>
</evidence>
<accession>A0A1M7ZLS5</accession>
<gene>
    <name evidence="1" type="ORF">SAMN02745172_02271</name>
</gene>
<evidence type="ECO:0000313" key="2">
    <source>
        <dbReference type="Proteomes" id="UP000186406"/>
    </source>
</evidence>
<protein>
    <submittedName>
        <fullName evidence="1">Uncharacterized protein</fullName>
    </submittedName>
</protein>
<name>A0A1M7ZLS5_9HYPH</name>
<proteinExistence type="predicted"/>
<dbReference type="AlphaFoldDB" id="A0A1M7ZLS5"/>
<dbReference type="STRING" id="1123029.SAMN02745172_02271"/>
<sequence length="102" mass="11876">MSDYIWIHYSRPRPHWYRLSQADRDERQSKWAVIADASRSAGGTPVGRYHIRGQHDFETVEIWRFPSAEAVFDHWSRLTAASYNEWFAFSNNIGLDMVGDGA</sequence>
<dbReference type="EMBL" id="FRXO01000004">
    <property type="protein sequence ID" value="SHO65626.1"/>
    <property type="molecule type" value="Genomic_DNA"/>
</dbReference>
<dbReference type="RefSeq" id="WP_073628685.1">
    <property type="nucleotide sequence ID" value="NZ_FRXO01000004.1"/>
</dbReference>
<keyword evidence="2" id="KW-1185">Reference proteome</keyword>
<organism evidence="1 2">
    <name type="scientific">Pseudoxanthobacter soli DSM 19599</name>
    <dbReference type="NCBI Taxonomy" id="1123029"/>
    <lineage>
        <taxon>Bacteria</taxon>
        <taxon>Pseudomonadati</taxon>
        <taxon>Pseudomonadota</taxon>
        <taxon>Alphaproteobacteria</taxon>
        <taxon>Hyphomicrobiales</taxon>
        <taxon>Segnochrobactraceae</taxon>
        <taxon>Pseudoxanthobacter</taxon>
    </lineage>
</organism>
<dbReference type="Proteomes" id="UP000186406">
    <property type="component" value="Unassembled WGS sequence"/>
</dbReference>